<gene>
    <name evidence="2" type="ORF">BVC80_8301g5</name>
</gene>
<dbReference type="InParanoid" id="A0A200QRT0"/>
<evidence type="ECO:0000313" key="3">
    <source>
        <dbReference type="Proteomes" id="UP000195402"/>
    </source>
</evidence>
<dbReference type="AlphaFoldDB" id="A0A200QRT0"/>
<organism evidence="2 3">
    <name type="scientific">Macleaya cordata</name>
    <name type="common">Five-seeded plume-poppy</name>
    <name type="synonym">Bocconia cordata</name>
    <dbReference type="NCBI Taxonomy" id="56857"/>
    <lineage>
        <taxon>Eukaryota</taxon>
        <taxon>Viridiplantae</taxon>
        <taxon>Streptophyta</taxon>
        <taxon>Embryophyta</taxon>
        <taxon>Tracheophyta</taxon>
        <taxon>Spermatophyta</taxon>
        <taxon>Magnoliopsida</taxon>
        <taxon>Ranunculales</taxon>
        <taxon>Papaveraceae</taxon>
        <taxon>Papaveroideae</taxon>
        <taxon>Macleaya</taxon>
    </lineage>
</organism>
<comment type="caution">
    <text evidence="2">The sequence shown here is derived from an EMBL/GenBank/DDBJ whole genome shotgun (WGS) entry which is preliminary data.</text>
</comment>
<evidence type="ECO:0000256" key="1">
    <source>
        <dbReference type="SAM" id="MobiDB-lite"/>
    </source>
</evidence>
<dbReference type="EMBL" id="MVGT01001199">
    <property type="protein sequence ID" value="OVA13132.1"/>
    <property type="molecule type" value="Genomic_DNA"/>
</dbReference>
<reference evidence="2 3" key="1">
    <citation type="journal article" date="2017" name="Mol. Plant">
        <title>The Genome of Medicinal Plant Macleaya cordata Provides New Insights into Benzylisoquinoline Alkaloids Metabolism.</title>
        <authorList>
            <person name="Liu X."/>
            <person name="Liu Y."/>
            <person name="Huang P."/>
            <person name="Ma Y."/>
            <person name="Qing Z."/>
            <person name="Tang Q."/>
            <person name="Cao H."/>
            <person name="Cheng P."/>
            <person name="Zheng Y."/>
            <person name="Yuan Z."/>
            <person name="Zhou Y."/>
            <person name="Liu J."/>
            <person name="Tang Z."/>
            <person name="Zhuo Y."/>
            <person name="Zhang Y."/>
            <person name="Yu L."/>
            <person name="Huang J."/>
            <person name="Yang P."/>
            <person name="Peng Q."/>
            <person name="Zhang J."/>
            <person name="Jiang W."/>
            <person name="Zhang Z."/>
            <person name="Lin K."/>
            <person name="Ro D.K."/>
            <person name="Chen X."/>
            <person name="Xiong X."/>
            <person name="Shang Y."/>
            <person name="Huang S."/>
            <person name="Zeng J."/>
        </authorList>
    </citation>
    <scope>NUCLEOTIDE SEQUENCE [LARGE SCALE GENOMIC DNA]</scope>
    <source>
        <strain evidence="3">cv. BLH2017</strain>
        <tissue evidence="2">Root</tissue>
    </source>
</reference>
<evidence type="ECO:0000313" key="2">
    <source>
        <dbReference type="EMBL" id="OVA13132.1"/>
    </source>
</evidence>
<accession>A0A200QRT0</accession>
<name>A0A200QRT0_MACCD</name>
<dbReference type="Proteomes" id="UP000195402">
    <property type="component" value="Unassembled WGS sequence"/>
</dbReference>
<feature type="compositionally biased region" description="Basic and acidic residues" evidence="1">
    <location>
        <begin position="39"/>
        <end position="62"/>
    </location>
</feature>
<sequence length="62" mass="7070">MDSRDLRRGPSRAAARRARGKTGRETNIDAISTGKQHRNHTESQDGAWERTEEERAQAVHRT</sequence>
<feature type="region of interest" description="Disordered" evidence="1">
    <location>
        <begin position="1"/>
        <end position="62"/>
    </location>
</feature>
<proteinExistence type="predicted"/>
<keyword evidence="3" id="KW-1185">Reference proteome</keyword>
<protein>
    <submittedName>
        <fullName evidence="2">Uncharacterized protein</fullName>
    </submittedName>
</protein>